<name>A0ABP4DPI3_9ACTN</name>
<dbReference type="Proteomes" id="UP001501072">
    <property type="component" value="Unassembled WGS sequence"/>
</dbReference>
<protein>
    <recommendedName>
        <fullName evidence="3">ANTAR domain-containing protein</fullName>
    </recommendedName>
</protein>
<feature type="coiled-coil region" evidence="1">
    <location>
        <begin position="56"/>
        <end position="90"/>
    </location>
</feature>
<sequence length="166" mass="18378">MSTGVHRSYTSLRPAAGRRLPSVRASPPKRHERRSPRADDRVHWQRPARVTTMDCVERASHDSGDAADRLRELQKEVEQLKEAVTSHAVVDQAIGMVVALGRITPEQGWTVLKEVSQHTNTKLRHVAELVLAWGGGTGEMPEEIRAELEKALGRCGPTQIPGTPQE</sequence>
<dbReference type="Gene3D" id="1.10.10.10">
    <property type="entry name" value="Winged helix-like DNA-binding domain superfamily/Winged helix DNA-binding domain"/>
    <property type="match status" value="1"/>
</dbReference>
<dbReference type="SMART" id="SM01012">
    <property type="entry name" value="ANTAR"/>
    <property type="match status" value="1"/>
</dbReference>
<proteinExistence type="predicted"/>
<evidence type="ECO:0000256" key="1">
    <source>
        <dbReference type="SAM" id="Coils"/>
    </source>
</evidence>
<organism evidence="4 5">
    <name type="scientific">Streptomyces thermogriseus</name>
    <dbReference type="NCBI Taxonomy" id="75292"/>
    <lineage>
        <taxon>Bacteria</taxon>
        <taxon>Bacillati</taxon>
        <taxon>Actinomycetota</taxon>
        <taxon>Actinomycetes</taxon>
        <taxon>Kitasatosporales</taxon>
        <taxon>Streptomycetaceae</taxon>
        <taxon>Streptomyces</taxon>
    </lineage>
</organism>
<dbReference type="InterPro" id="IPR011006">
    <property type="entry name" value="CheY-like_superfamily"/>
</dbReference>
<reference evidence="5" key="1">
    <citation type="journal article" date="2019" name="Int. J. Syst. Evol. Microbiol.">
        <title>The Global Catalogue of Microorganisms (GCM) 10K type strain sequencing project: providing services to taxonomists for standard genome sequencing and annotation.</title>
        <authorList>
            <consortium name="The Broad Institute Genomics Platform"/>
            <consortium name="The Broad Institute Genome Sequencing Center for Infectious Disease"/>
            <person name="Wu L."/>
            <person name="Ma J."/>
        </authorList>
    </citation>
    <scope>NUCLEOTIDE SEQUENCE [LARGE SCALE GENOMIC DNA]</scope>
    <source>
        <strain evidence="5">JCM 11269</strain>
    </source>
</reference>
<feature type="compositionally biased region" description="Polar residues" evidence="2">
    <location>
        <begin position="1"/>
        <end position="11"/>
    </location>
</feature>
<dbReference type="Pfam" id="PF03861">
    <property type="entry name" value="ANTAR"/>
    <property type="match status" value="1"/>
</dbReference>
<comment type="caution">
    <text evidence="4">The sequence shown here is derived from an EMBL/GenBank/DDBJ whole genome shotgun (WGS) entry which is preliminary data.</text>
</comment>
<dbReference type="PROSITE" id="PS50921">
    <property type="entry name" value="ANTAR"/>
    <property type="match status" value="1"/>
</dbReference>
<dbReference type="InterPro" id="IPR036388">
    <property type="entry name" value="WH-like_DNA-bd_sf"/>
</dbReference>
<keyword evidence="5" id="KW-1185">Reference proteome</keyword>
<evidence type="ECO:0000256" key="2">
    <source>
        <dbReference type="SAM" id="MobiDB-lite"/>
    </source>
</evidence>
<dbReference type="SUPFAM" id="SSF52172">
    <property type="entry name" value="CheY-like"/>
    <property type="match status" value="1"/>
</dbReference>
<evidence type="ECO:0000259" key="3">
    <source>
        <dbReference type="PROSITE" id="PS50921"/>
    </source>
</evidence>
<dbReference type="InterPro" id="IPR005561">
    <property type="entry name" value="ANTAR"/>
</dbReference>
<evidence type="ECO:0000313" key="5">
    <source>
        <dbReference type="Proteomes" id="UP001501072"/>
    </source>
</evidence>
<feature type="domain" description="ANTAR" evidence="3">
    <location>
        <begin position="70"/>
        <end position="131"/>
    </location>
</feature>
<gene>
    <name evidence="4" type="ORF">GCM10009564_40610</name>
</gene>
<feature type="region of interest" description="Disordered" evidence="2">
    <location>
        <begin position="1"/>
        <end position="46"/>
    </location>
</feature>
<dbReference type="EMBL" id="BAAAHU010000046">
    <property type="protein sequence ID" value="GAA1013557.1"/>
    <property type="molecule type" value="Genomic_DNA"/>
</dbReference>
<evidence type="ECO:0000313" key="4">
    <source>
        <dbReference type="EMBL" id="GAA1013557.1"/>
    </source>
</evidence>
<keyword evidence="1" id="KW-0175">Coiled coil</keyword>
<accession>A0ABP4DPI3</accession>